<proteinExistence type="predicted"/>
<name>A0AAE3KAB9_9EURY</name>
<evidence type="ECO:0000259" key="1">
    <source>
        <dbReference type="SMART" id="SM00933"/>
    </source>
</evidence>
<dbReference type="AlphaFoldDB" id="A0AAE3KAB9"/>
<comment type="caution">
    <text evidence="2">The sequence shown here is derived from an EMBL/GenBank/DDBJ whole genome shotgun (WGS) entry which is preliminary data.</text>
</comment>
<dbReference type="Proteomes" id="UP001203207">
    <property type="component" value="Unassembled WGS sequence"/>
</dbReference>
<feature type="domain" description="NurA" evidence="1">
    <location>
        <begin position="100"/>
        <end position="384"/>
    </location>
</feature>
<dbReference type="SMART" id="SM00933">
    <property type="entry name" value="NurA"/>
    <property type="match status" value="1"/>
</dbReference>
<protein>
    <submittedName>
        <fullName evidence="2">DNA double-strand break repair nuclease NurA</fullName>
    </submittedName>
</protein>
<reference evidence="2" key="1">
    <citation type="journal article" date="2022" name="Syst. Appl. Microbiol.">
        <title>Natronocalculus amylovorans gen. nov., sp. nov., and Natranaeroarchaeum aerophilus sp. nov., dominant culturable amylolytic natronoarchaea from hypersaline soda lakes in southwestern Siberia.</title>
        <authorList>
            <person name="Sorokin D.Y."/>
            <person name="Elcheninov A.G."/>
            <person name="Khizhniak T.V."/>
            <person name="Koenen M."/>
            <person name="Bale N.J."/>
            <person name="Damste J.S.S."/>
            <person name="Kublanov I.V."/>
        </authorList>
    </citation>
    <scope>NUCLEOTIDE SEQUENCE</scope>
    <source>
        <strain evidence="2">AArc-St2</strain>
    </source>
</reference>
<accession>A0AAE3KAB9</accession>
<dbReference type="Pfam" id="PF09376">
    <property type="entry name" value="NurA"/>
    <property type="match status" value="1"/>
</dbReference>
<reference evidence="2" key="2">
    <citation type="submission" date="2022-02" db="EMBL/GenBank/DDBJ databases">
        <authorList>
            <person name="Elcheninov A.G."/>
            <person name="Sorokin D.Y."/>
            <person name="Kublanov I.V."/>
        </authorList>
    </citation>
    <scope>NUCLEOTIDE SEQUENCE</scope>
    <source>
        <strain evidence="2">AArc-St2</strain>
    </source>
</reference>
<sequence length="421" mass="47476">MPIDNYSIATALDDNRDAIEAYLTDDYDLIERYRNVFESLPREWSSDKIKSELESASYPGALPIDLFDTASSLIETHEESNHWESHEAVNDWARDILRDVPVLAVDGSELPPTTQYNLPVAYIQTAWCLNYHHPDGKITRGLDGKLLTPDLISAESANGEYRFIDSKLVGHHRFAHEGKKLITELQSIASAYEEGELDHRPVVFYDGPLIGSFATPLKPETRDRYLETLSNIVAASQHHKIPLVGYVAGSNASELVKMTRLLLQEEFGDSPVLADSRILTELMSPWGDTTIPFASRRDGSVDALETTYKGESYSFKNDLLFSYLKVPPGTGLDRIEFPGWLIDAAGPDGYDSMYDYTKEIVRAEAAIGRGYPEILQQADSDAVISQQDRDRFTRILGRWAEENNVPLEWNAKALSKERRRR</sequence>
<keyword evidence="3" id="KW-1185">Reference proteome</keyword>
<gene>
    <name evidence="2" type="ORF">AArcSt2_14910</name>
</gene>
<organism evidence="2 3">
    <name type="scientific">Natronocalculus amylovorans</name>
    <dbReference type="NCBI Taxonomy" id="2917812"/>
    <lineage>
        <taxon>Archaea</taxon>
        <taxon>Methanobacteriati</taxon>
        <taxon>Methanobacteriota</taxon>
        <taxon>Stenosarchaea group</taxon>
        <taxon>Halobacteria</taxon>
        <taxon>Halobacteriales</taxon>
        <taxon>Haloferacaceae</taxon>
        <taxon>Natronocalculus</taxon>
    </lineage>
</organism>
<dbReference type="InterPro" id="IPR018977">
    <property type="entry name" value="NurA_domain"/>
</dbReference>
<evidence type="ECO:0000313" key="2">
    <source>
        <dbReference type="EMBL" id="MCL9818230.1"/>
    </source>
</evidence>
<dbReference type="RefSeq" id="WP_250585746.1">
    <property type="nucleotide sequence ID" value="NZ_JAKRVX010000009.1"/>
</dbReference>
<dbReference type="EMBL" id="JAKRVX010000009">
    <property type="protein sequence ID" value="MCL9818230.1"/>
    <property type="molecule type" value="Genomic_DNA"/>
</dbReference>
<evidence type="ECO:0000313" key="3">
    <source>
        <dbReference type="Proteomes" id="UP001203207"/>
    </source>
</evidence>